<feature type="transmembrane region" description="Helical" evidence="7">
    <location>
        <begin position="338"/>
        <end position="357"/>
    </location>
</feature>
<evidence type="ECO:0000313" key="10">
    <source>
        <dbReference type="Proteomes" id="UP000290624"/>
    </source>
</evidence>
<evidence type="ECO:0000256" key="5">
    <source>
        <dbReference type="ARBA" id="ARBA00023136"/>
    </source>
</evidence>
<evidence type="ECO:0000256" key="2">
    <source>
        <dbReference type="ARBA" id="ARBA00022448"/>
    </source>
</evidence>
<evidence type="ECO:0000259" key="8">
    <source>
        <dbReference type="PROSITE" id="PS50850"/>
    </source>
</evidence>
<keyword evidence="3 7" id="KW-0812">Transmembrane</keyword>
<name>A0A4Q2EGB1_9ACTN</name>
<keyword evidence="5 7" id="KW-0472">Membrane</keyword>
<dbReference type="InterPro" id="IPR011701">
    <property type="entry name" value="MFS"/>
</dbReference>
<accession>A0A4Q2EGB1</accession>
<feature type="transmembrane region" description="Helical" evidence="7">
    <location>
        <begin position="260"/>
        <end position="282"/>
    </location>
</feature>
<dbReference type="AlphaFoldDB" id="A0A4Q2EGB1"/>
<dbReference type="Pfam" id="PF07690">
    <property type="entry name" value="MFS_1"/>
    <property type="match status" value="1"/>
</dbReference>
<feature type="transmembrane region" description="Helical" evidence="7">
    <location>
        <begin position="211"/>
        <end position="231"/>
    </location>
</feature>
<dbReference type="InterPro" id="IPR020846">
    <property type="entry name" value="MFS_dom"/>
</dbReference>
<feature type="transmembrane region" description="Helical" evidence="7">
    <location>
        <begin position="92"/>
        <end position="114"/>
    </location>
</feature>
<keyword evidence="10" id="KW-1185">Reference proteome</keyword>
<dbReference type="PANTHER" id="PTHR23505:SF52">
    <property type="entry name" value="MAJOR FACILITATOR SUPERFAMILY PROTEIN"/>
    <property type="match status" value="1"/>
</dbReference>
<dbReference type="InterPro" id="IPR036259">
    <property type="entry name" value="MFS_trans_sf"/>
</dbReference>
<dbReference type="GO" id="GO:0005886">
    <property type="term" value="C:plasma membrane"/>
    <property type="evidence" value="ECO:0007669"/>
    <property type="project" value="UniProtKB-SubCell"/>
</dbReference>
<dbReference type="PROSITE" id="PS50850">
    <property type="entry name" value="MFS"/>
    <property type="match status" value="1"/>
</dbReference>
<feature type="transmembrane region" description="Helical" evidence="7">
    <location>
        <begin position="180"/>
        <end position="199"/>
    </location>
</feature>
<dbReference type="EMBL" id="PPCV01000007">
    <property type="protein sequence ID" value="RXW31592.1"/>
    <property type="molecule type" value="Genomic_DNA"/>
</dbReference>
<feature type="transmembrane region" description="Helical" evidence="7">
    <location>
        <begin position="121"/>
        <end position="141"/>
    </location>
</feature>
<comment type="caution">
    <text evidence="9">The sequence shown here is derived from an EMBL/GenBank/DDBJ whole genome shotgun (WGS) entry which is preliminary data.</text>
</comment>
<evidence type="ECO:0000256" key="1">
    <source>
        <dbReference type="ARBA" id="ARBA00004651"/>
    </source>
</evidence>
<keyword evidence="2" id="KW-0813">Transport</keyword>
<dbReference type="RefSeq" id="WP_129459198.1">
    <property type="nucleotide sequence ID" value="NZ_PPCV01000007.1"/>
</dbReference>
<keyword evidence="4 7" id="KW-1133">Transmembrane helix</keyword>
<dbReference type="SUPFAM" id="SSF103473">
    <property type="entry name" value="MFS general substrate transporter"/>
    <property type="match status" value="1"/>
</dbReference>
<dbReference type="Gene3D" id="1.20.1250.20">
    <property type="entry name" value="MFS general substrate transporter like domains"/>
    <property type="match status" value="1"/>
</dbReference>
<dbReference type="InterPro" id="IPR044770">
    <property type="entry name" value="MFS_spinster-like"/>
</dbReference>
<sequence length="489" mass="52529">MSDNNSIPEGEPLWGASRVSGTDDLLANTPQGVSMLDGDEGADESNFVPPRGRVGAAISLGASMSIDSSEGGVSKTFFPQIMVAFGLGDSQLGLLNALGNAARMIFGPIWAVLADKFGRKVILFVVTGVWGLWTIATGFATSWPMLLTLYSIALIGTVASEPILNGLLGSLYRRSERGRAFGLVRATSAALGFILTPALGQFGGNPEGWRYAMFTMGILSLVSGVLILIFVHEPKGVSEEQRAELKAEAGMFRWSDVPKLFKIPTLALMAPMLLLVTSLVLFGFQSQVWARDLGYGVKNASYLYTVMQIGMTVSALVGGLLGDLFAKKFGARGRIILFQIYAVAFGTIIALTMYFSKWWDPDVTPGNGQVVTNDPSLMYYVMVFLMGLIFSIGFSGCVLPMISTVTPKQLSATAFAVLFSLIQGGINVVYSIVLGNIAQAIGDLQLTILIGAALPYLLNAVYWFVFYKTYPKDAKLQGERSRAIANGVF</sequence>
<feature type="transmembrane region" description="Helical" evidence="7">
    <location>
        <begin position="414"/>
        <end position="438"/>
    </location>
</feature>
<feature type="transmembrane region" description="Helical" evidence="7">
    <location>
        <begin position="302"/>
        <end position="326"/>
    </location>
</feature>
<proteinExistence type="predicted"/>
<dbReference type="GO" id="GO:0022857">
    <property type="term" value="F:transmembrane transporter activity"/>
    <property type="evidence" value="ECO:0007669"/>
    <property type="project" value="InterPro"/>
</dbReference>
<evidence type="ECO:0000256" key="6">
    <source>
        <dbReference type="SAM" id="MobiDB-lite"/>
    </source>
</evidence>
<reference evidence="9 10" key="1">
    <citation type="submission" date="2018-01" db="EMBL/GenBank/DDBJ databases">
        <title>Lactibacter flavus gen. nov., sp. nov., a novel bacterium of the family Propionibacteriaceae isolated from raw milk and dairy products.</title>
        <authorList>
            <person name="Wenning M."/>
            <person name="Breitenwieser F."/>
            <person name="Huptas C."/>
            <person name="von Neubeck M."/>
            <person name="Busse H.-J."/>
            <person name="Scherer S."/>
        </authorList>
    </citation>
    <scope>NUCLEOTIDE SEQUENCE [LARGE SCALE GENOMIC DNA]</scope>
    <source>
        <strain evidence="9 10">VG341</strain>
    </source>
</reference>
<dbReference type="PANTHER" id="PTHR23505">
    <property type="entry name" value="SPINSTER"/>
    <property type="match status" value="1"/>
</dbReference>
<dbReference type="OrthoDB" id="65739at2"/>
<gene>
    <name evidence="9" type="ORF">C1706_10510</name>
</gene>
<evidence type="ECO:0000313" key="9">
    <source>
        <dbReference type="EMBL" id="RXW31592.1"/>
    </source>
</evidence>
<evidence type="ECO:0000256" key="4">
    <source>
        <dbReference type="ARBA" id="ARBA00022989"/>
    </source>
</evidence>
<feature type="transmembrane region" description="Helical" evidence="7">
    <location>
        <begin position="377"/>
        <end position="402"/>
    </location>
</feature>
<protein>
    <recommendedName>
        <fullName evidence="8">Major facilitator superfamily (MFS) profile domain-containing protein</fullName>
    </recommendedName>
</protein>
<feature type="region of interest" description="Disordered" evidence="6">
    <location>
        <begin position="1"/>
        <end position="20"/>
    </location>
</feature>
<feature type="transmembrane region" description="Helical" evidence="7">
    <location>
        <begin position="444"/>
        <end position="465"/>
    </location>
</feature>
<feature type="transmembrane region" description="Helical" evidence="7">
    <location>
        <begin position="147"/>
        <end position="168"/>
    </location>
</feature>
<comment type="subcellular location">
    <subcellularLocation>
        <location evidence="1">Cell membrane</location>
        <topology evidence="1">Multi-pass membrane protein</topology>
    </subcellularLocation>
</comment>
<dbReference type="Proteomes" id="UP000290624">
    <property type="component" value="Unassembled WGS sequence"/>
</dbReference>
<evidence type="ECO:0000256" key="3">
    <source>
        <dbReference type="ARBA" id="ARBA00022692"/>
    </source>
</evidence>
<evidence type="ECO:0000256" key="7">
    <source>
        <dbReference type="SAM" id="Phobius"/>
    </source>
</evidence>
<organism evidence="9 10">
    <name type="scientific">Propioniciclava flava</name>
    <dbReference type="NCBI Taxonomy" id="2072026"/>
    <lineage>
        <taxon>Bacteria</taxon>
        <taxon>Bacillati</taxon>
        <taxon>Actinomycetota</taxon>
        <taxon>Actinomycetes</taxon>
        <taxon>Propionibacteriales</taxon>
        <taxon>Propionibacteriaceae</taxon>
        <taxon>Propioniciclava</taxon>
    </lineage>
</organism>
<feature type="domain" description="Major facilitator superfamily (MFS) profile" evidence="8">
    <location>
        <begin position="56"/>
        <end position="470"/>
    </location>
</feature>